<comment type="subcellular location">
    <subcellularLocation>
        <location evidence="2">Endomembrane system</location>
        <topology evidence="2">Multi-pass membrane protein</topology>
    </subcellularLocation>
    <subcellularLocation>
        <location evidence="1">Nucleus</location>
    </subcellularLocation>
</comment>
<evidence type="ECO:0000256" key="15">
    <source>
        <dbReference type="RuleBase" id="RU366025"/>
    </source>
</evidence>
<dbReference type="GO" id="GO:0006508">
    <property type="term" value="P:proteolysis"/>
    <property type="evidence" value="ECO:0007669"/>
    <property type="project" value="UniProtKB-KW"/>
</dbReference>
<comment type="similarity">
    <text evidence="4 15">Belongs to the peptidase C19 family.</text>
</comment>
<dbReference type="PROSITE" id="PS00972">
    <property type="entry name" value="USP_1"/>
    <property type="match status" value="1"/>
</dbReference>
<keyword evidence="13" id="KW-0449">Lipoprotein</keyword>
<dbReference type="OrthoDB" id="27652at2759"/>
<evidence type="ECO:0000313" key="18">
    <source>
        <dbReference type="Proteomes" id="UP000275267"/>
    </source>
</evidence>
<keyword evidence="6" id="KW-0812">Transmembrane</keyword>
<dbReference type="CDD" id="cd02663">
    <property type="entry name" value="Peptidase_C19G"/>
    <property type="match status" value="1"/>
</dbReference>
<dbReference type="Pfam" id="PF15982">
    <property type="entry name" value="TMEM135_C_rich"/>
    <property type="match status" value="1"/>
</dbReference>
<keyword evidence="10" id="KW-1133">Transmembrane helix</keyword>
<dbReference type="Pfam" id="PF00443">
    <property type="entry name" value="UCH"/>
    <property type="match status" value="1"/>
</dbReference>
<dbReference type="AlphaFoldDB" id="A0A3L6SCU9"/>
<evidence type="ECO:0000256" key="12">
    <source>
        <dbReference type="ARBA" id="ARBA00023242"/>
    </source>
</evidence>
<dbReference type="GO" id="GO:0005634">
    <property type="term" value="C:nucleus"/>
    <property type="evidence" value="ECO:0007669"/>
    <property type="project" value="UniProtKB-SubCell"/>
</dbReference>
<dbReference type="Proteomes" id="UP000275267">
    <property type="component" value="Unassembled WGS sequence"/>
</dbReference>
<evidence type="ECO:0000259" key="16">
    <source>
        <dbReference type="PROSITE" id="PS50235"/>
    </source>
</evidence>
<keyword evidence="5 15" id="KW-0645">Protease</keyword>
<keyword evidence="15" id="KW-0788">Thiol protease</keyword>
<dbReference type="InterPro" id="IPR038765">
    <property type="entry name" value="Papain-like_cys_pep_sf"/>
</dbReference>
<comment type="function">
    <text evidence="14">Recognizes and hydrolyzes the peptide bond at the C-terminal Gly of ubiquitin. Involved in the processing of poly-ubiquitin precursors as well as that of ubiquitinated proteins. Required for the correct development of pollen.</text>
</comment>
<reference evidence="18" key="1">
    <citation type="journal article" date="2019" name="Nat. Commun.">
        <title>The genome of broomcorn millet.</title>
        <authorList>
            <person name="Zou C."/>
            <person name="Miki D."/>
            <person name="Li D."/>
            <person name="Tang Q."/>
            <person name="Xiao L."/>
            <person name="Rajput S."/>
            <person name="Deng P."/>
            <person name="Jia W."/>
            <person name="Huang R."/>
            <person name="Zhang M."/>
            <person name="Sun Y."/>
            <person name="Hu J."/>
            <person name="Fu X."/>
            <person name="Schnable P.S."/>
            <person name="Li F."/>
            <person name="Zhang H."/>
            <person name="Feng B."/>
            <person name="Zhu X."/>
            <person name="Liu R."/>
            <person name="Schnable J.C."/>
            <person name="Zhu J.-K."/>
            <person name="Zhang H."/>
        </authorList>
    </citation>
    <scope>NUCLEOTIDE SEQUENCE [LARGE SCALE GENOMIC DNA]</scope>
</reference>
<keyword evidence="18" id="KW-1185">Reference proteome</keyword>
<keyword evidence="11" id="KW-0472">Membrane</keyword>
<gene>
    <name evidence="17" type="ORF">C2845_PM02G34950</name>
</gene>
<evidence type="ECO:0000256" key="11">
    <source>
        <dbReference type="ARBA" id="ARBA00023136"/>
    </source>
</evidence>
<organism evidence="17 18">
    <name type="scientific">Panicum miliaceum</name>
    <name type="common">Proso millet</name>
    <name type="synonym">Broomcorn millet</name>
    <dbReference type="NCBI Taxonomy" id="4540"/>
    <lineage>
        <taxon>Eukaryota</taxon>
        <taxon>Viridiplantae</taxon>
        <taxon>Streptophyta</taxon>
        <taxon>Embryophyta</taxon>
        <taxon>Tracheophyta</taxon>
        <taxon>Spermatophyta</taxon>
        <taxon>Magnoliopsida</taxon>
        <taxon>Liliopsida</taxon>
        <taxon>Poales</taxon>
        <taxon>Poaceae</taxon>
        <taxon>PACMAD clade</taxon>
        <taxon>Panicoideae</taxon>
        <taxon>Panicodae</taxon>
        <taxon>Paniceae</taxon>
        <taxon>Panicinae</taxon>
        <taxon>Panicum</taxon>
        <taxon>Panicum sect. Panicum</taxon>
    </lineage>
</organism>
<dbReference type="SUPFAM" id="SSF54001">
    <property type="entry name" value="Cysteine proteinases"/>
    <property type="match status" value="1"/>
</dbReference>
<sequence>MAPAPPEDLQCAANGYCAAPPGKAPAAPAGGDGELRWLRRCLEAAGKGFAIGAGLKGGLALFSVLVRIRSRRSPRSRKAGAMTNEEAVVLAVKETVRYGLFLGTFAGSYVSVDEYIAAVWGRKRTARWRSLLAGLIAGPSMLLTGPGTQHTSLAIYILMRAAVLASRCGIKSKRFGKICKPLTWSHGDIFLMCLASAQILSAYILKQDSLPSSYKSFLNKHGGKDLTILQGVKDIVNHTAFTNLAGIEKHYKSVGVDIKLDPNMKVPCPIVHGNQSCTGHVFSFLLQAYGRAVPVYVPVYLVPALVVHRQHLMKRPDTILGKSLLGIARSSLFLSVYCASAWAWTCLLFRTFQSANTPLVILGTFPTGLALFIEKKSRRIEISLYCLARAIESFFTCMTDAGLCPPILQIKRADVVVFSMATSIIMHCYAQEREVFRSKYLNVLDWVFGVPPPLDNEVQSLSRTARARTATGPRADRAEPAAALPAVNGSWAAAVMGAASSRLEKALGEQFPEGERYFGLENFGNTCYCNSVLQALYFCVPFRDQLLEYYASNKSTGDGEENMLTCLADLFSQISNQKKKTGVIAPKRFIQRLKKQNEIFRSYMHQDAHEFLNFLLNELVDILEKEHNAAKESLQNISLQKNSNGPINGQPNGSHKELAATWVHKCFQGILTNETRCLRCETVTDRDETFFDLSLDIEQNSSITSCLKNFSSTETLNAEDKFFCDKCCSLQEAQKRMKIKKPPNILVIHLKRFKYIEQLQRYKKLSYRVVFPLELKLLNTVDNSDLEYSLFAVVVHVGSGPNHGHYISLVKSHNHWLFFDDENVEMTDESMVQAFFGSPQEFSGNTDNGYILFYESLAEKS</sequence>
<proteinExistence type="inferred from homology"/>
<dbReference type="InterPro" id="IPR001394">
    <property type="entry name" value="Peptidase_C19_UCH"/>
</dbReference>
<dbReference type="PANTHER" id="PTHR12459">
    <property type="entry name" value="TRANSMEMBRANE PROTEIN 135-RELATED"/>
    <property type="match status" value="1"/>
</dbReference>
<comment type="catalytic activity">
    <reaction evidence="15">
        <text>Thiol-dependent hydrolysis of ester, thioester, amide, peptide and isopeptide bonds formed by the C-terminal Gly of ubiquitin (a 76-residue protein attached to proteins as an intracellular targeting signal).</text>
        <dbReference type="EC" id="3.4.19.12"/>
    </reaction>
</comment>
<dbReference type="GO" id="GO:0016579">
    <property type="term" value="P:protein deubiquitination"/>
    <property type="evidence" value="ECO:0007669"/>
    <property type="project" value="InterPro"/>
</dbReference>
<comment type="caution">
    <text evidence="17">The sequence shown here is derived from an EMBL/GenBank/DDBJ whole genome shotgun (WGS) entry which is preliminary data.</text>
</comment>
<evidence type="ECO:0000256" key="1">
    <source>
        <dbReference type="ARBA" id="ARBA00004123"/>
    </source>
</evidence>
<evidence type="ECO:0000313" key="17">
    <source>
        <dbReference type="EMBL" id="RLN17962.1"/>
    </source>
</evidence>
<dbReference type="InterPro" id="IPR018200">
    <property type="entry name" value="USP_CS"/>
</dbReference>
<keyword evidence="7" id="KW-0519">Myristate</keyword>
<feature type="domain" description="USP" evidence="16">
    <location>
        <begin position="518"/>
        <end position="857"/>
    </location>
</feature>
<dbReference type="InterPro" id="IPR031926">
    <property type="entry name" value="TMEM135_N"/>
</dbReference>
<evidence type="ECO:0000256" key="6">
    <source>
        <dbReference type="ARBA" id="ARBA00022692"/>
    </source>
</evidence>
<evidence type="ECO:0000256" key="2">
    <source>
        <dbReference type="ARBA" id="ARBA00004127"/>
    </source>
</evidence>
<evidence type="ECO:0000256" key="9">
    <source>
        <dbReference type="ARBA" id="ARBA00022801"/>
    </source>
</evidence>
<evidence type="ECO:0000256" key="7">
    <source>
        <dbReference type="ARBA" id="ARBA00022707"/>
    </source>
</evidence>
<dbReference type="GO" id="GO:0012505">
    <property type="term" value="C:endomembrane system"/>
    <property type="evidence" value="ECO:0007669"/>
    <property type="project" value="UniProtKB-SubCell"/>
</dbReference>
<dbReference type="PANTHER" id="PTHR12459:SF15">
    <property type="entry name" value="TRANSMEMBRANE PROTEIN 135"/>
    <property type="match status" value="1"/>
</dbReference>
<dbReference type="PROSITE" id="PS50235">
    <property type="entry name" value="USP_3"/>
    <property type="match status" value="1"/>
</dbReference>
<evidence type="ECO:0000256" key="8">
    <source>
        <dbReference type="ARBA" id="ARBA00022786"/>
    </source>
</evidence>
<evidence type="ECO:0000256" key="10">
    <source>
        <dbReference type="ARBA" id="ARBA00022989"/>
    </source>
</evidence>
<protein>
    <recommendedName>
        <fullName evidence="15">Ubiquitin carboxyl-terminal hydrolase</fullName>
        <ecNumber evidence="15">3.4.19.12</ecNumber>
    </recommendedName>
</protein>
<evidence type="ECO:0000256" key="4">
    <source>
        <dbReference type="ARBA" id="ARBA00009085"/>
    </source>
</evidence>
<name>A0A3L6SCU9_PANMI</name>
<comment type="similarity">
    <text evidence="3">Belongs to the TMEM135 family.</text>
</comment>
<evidence type="ECO:0000256" key="13">
    <source>
        <dbReference type="ARBA" id="ARBA00023288"/>
    </source>
</evidence>
<keyword evidence="12" id="KW-0539">Nucleus</keyword>
<dbReference type="EC" id="3.4.19.12" evidence="15"/>
<dbReference type="Gene3D" id="3.90.70.10">
    <property type="entry name" value="Cysteine proteinases"/>
    <property type="match status" value="1"/>
</dbReference>
<evidence type="ECO:0000256" key="3">
    <source>
        <dbReference type="ARBA" id="ARBA00008924"/>
    </source>
</evidence>
<keyword evidence="9 15" id="KW-0378">Hydrolase</keyword>
<evidence type="ECO:0000256" key="5">
    <source>
        <dbReference type="ARBA" id="ARBA00022670"/>
    </source>
</evidence>
<dbReference type="InterPro" id="IPR026749">
    <property type="entry name" value="Tmem135"/>
</dbReference>
<evidence type="ECO:0000256" key="14">
    <source>
        <dbReference type="ARBA" id="ARBA00053800"/>
    </source>
</evidence>
<dbReference type="PROSITE" id="PS00973">
    <property type="entry name" value="USP_2"/>
    <property type="match status" value="1"/>
</dbReference>
<dbReference type="InterPro" id="IPR028889">
    <property type="entry name" value="USP"/>
</dbReference>
<accession>A0A3L6SCU9</accession>
<dbReference type="FunFam" id="3.90.70.10:FF:000035">
    <property type="entry name" value="Ubiquitin carboxyl-terminal hydrolase 3"/>
    <property type="match status" value="1"/>
</dbReference>
<keyword evidence="8 15" id="KW-0833">Ubl conjugation pathway</keyword>
<dbReference type="EMBL" id="PQIB02000005">
    <property type="protein sequence ID" value="RLN17962.1"/>
    <property type="molecule type" value="Genomic_DNA"/>
</dbReference>
<dbReference type="GO" id="GO:0004843">
    <property type="term" value="F:cysteine-type deubiquitinase activity"/>
    <property type="evidence" value="ECO:0007669"/>
    <property type="project" value="UniProtKB-UniRule"/>
</dbReference>